<dbReference type="AlphaFoldDB" id="A0AAP0L2W4"/>
<organism evidence="2 3">
    <name type="scientific">Stephania yunnanensis</name>
    <dbReference type="NCBI Taxonomy" id="152371"/>
    <lineage>
        <taxon>Eukaryota</taxon>
        <taxon>Viridiplantae</taxon>
        <taxon>Streptophyta</taxon>
        <taxon>Embryophyta</taxon>
        <taxon>Tracheophyta</taxon>
        <taxon>Spermatophyta</taxon>
        <taxon>Magnoliopsida</taxon>
        <taxon>Ranunculales</taxon>
        <taxon>Menispermaceae</taxon>
        <taxon>Menispermoideae</taxon>
        <taxon>Cissampelideae</taxon>
        <taxon>Stephania</taxon>
    </lineage>
</organism>
<comment type="caution">
    <text evidence="2">The sequence shown here is derived from an EMBL/GenBank/DDBJ whole genome shotgun (WGS) entry which is preliminary data.</text>
</comment>
<evidence type="ECO:0000256" key="1">
    <source>
        <dbReference type="SAM" id="Phobius"/>
    </source>
</evidence>
<dbReference type="EMBL" id="JBBNAF010000002">
    <property type="protein sequence ID" value="KAK9162935.1"/>
    <property type="molecule type" value="Genomic_DNA"/>
</dbReference>
<feature type="transmembrane region" description="Helical" evidence="1">
    <location>
        <begin position="396"/>
        <end position="414"/>
    </location>
</feature>
<dbReference type="Proteomes" id="UP001420932">
    <property type="component" value="Unassembled WGS sequence"/>
</dbReference>
<proteinExistence type="predicted"/>
<protein>
    <submittedName>
        <fullName evidence="2">Uncharacterized protein</fullName>
    </submittedName>
</protein>
<keyword evidence="1" id="KW-0812">Transmembrane</keyword>
<feature type="transmembrane region" description="Helical" evidence="1">
    <location>
        <begin position="435"/>
        <end position="454"/>
    </location>
</feature>
<keyword evidence="1" id="KW-1133">Transmembrane helix</keyword>
<evidence type="ECO:0000313" key="2">
    <source>
        <dbReference type="EMBL" id="KAK9162935.1"/>
    </source>
</evidence>
<sequence length="458" mass="50918">MGPKADVQIDARINALKEQMRSIPVLLQRIAAKEGLLGELKYEVQGLKQHIKGICLHQGTPTSTASQIGEGSGQTHLIQPDPPDLGAHLEAWWVERSDPTPVIYRSAPKVCKIKIASAGMVEQQRGALGGAKASIPPDLVAIKVFQVIVDPERVKDSFDFKSVVTSKTREVMLQIEAPCIQLVEPLDPELRMLPTSMTSLAFLLCASMKLIDSLFLLNNDRFAALVPPLWPPARFPVHLAKMRLADGRDTRVDRMLGRIILHTWVLAQYRLQFLLYGTSLLWAFQWFLRYGANIMGVDTLVGCTIRVGSIYALDFVRFAMGAIFALVVLTSSYFYINKVLYEPDWDARVLIPNDQKRTLFVSVVATSLPVVLINVWDITVHIVLLTHDVVTVVLRVINGYATLVALVVVSLVVVPTPHFHQAIRGANQWTTTTTLWFISWSCSSAICLLPFFTATPLS</sequence>
<feature type="transmembrane region" description="Helical" evidence="1">
    <location>
        <begin position="315"/>
        <end position="336"/>
    </location>
</feature>
<reference evidence="2 3" key="1">
    <citation type="submission" date="2024-01" db="EMBL/GenBank/DDBJ databases">
        <title>Genome assemblies of Stephania.</title>
        <authorList>
            <person name="Yang L."/>
        </authorList>
    </citation>
    <scope>NUCLEOTIDE SEQUENCE [LARGE SCALE GENOMIC DNA]</scope>
    <source>
        <strain evidence="2">YNDBR</strain>
        <tissue evidence="2">Leaf</tissue>
    </source>
</reference>
<keyword evidence="1" id="KW-0472">Membrane</keyword>
<evidence type="ECO:0000313" key="3">
    <source>
        <dbReference type="Proteomes" id="UP001420932"/>
    </source>
</evidence>
<name>A0AAP0L2W4_9MAGN</name>
<accession>A0AAP0L2W4</accession>
<gene>
    <name evidence="2" type="ORF">Syun_003837</name>
</gene>
<keyword evidence="3" id="KW-1185">Reference proteome</keyword>
<feature type="transmembrane region" description="Helical" evidence="1">
    <location>
        <begin position="357"/>
        <end position="376"/>
    </location>
</feature>